<protein>
    <recommendedName>
        <fullName evidence="3">DUF2185 domain-containing protein</fullName>
    </recommendedName>
</protein>
<evidence type="ECO:0000313" key="1">
    <source>
        <dbReference type="EMBL" id="MDG3007958.1"/>
    </source>
</evidence>
<dbReference type="Proteomes" id="UP001216907">
    <property type="component" value="Unassembled WGS sequence"/>
</dbReference>
<organism evidence="1 2">
    <name type="scientific">Paludisphaera mucosa</name>
    <dbReference type="NCBI Taxonomy" id="3030827"/>
    <lineage>
        <taxon>Bacteria</taxon>
        <taxon>Pseudomonadati</taxon>
        <taxon>Planctomycetota</taxon>
        <taxon>Planctomycetia</taxon>
        <taxon>Isosphaerales</taxon>
        <taxon>Isosphaeraceae</taxon>
        <taxon>Paludisphaera</taxon>
    </lineage>
</organism>
<reference evidence="1 2" key="1">
    <citation type="submission" date="2023-03" db="EMBL/GenBank/DDBJ databases">
        <title>Paludisphaera mucosa sp. nov. a novel planctomycete from northern fen.</title>
        <authorList>
            <person name="Ivanova A."/>
        </authorList>
    </citation>
    <scope>NUCLEOTIDE SEQUENCE [LARGE SCALE GENOMIC DNA]</scope>
    <source>
        <strain evidence="1 2">Pla2</strain>
    </source>
</reference>
<dbReference type="EMBL" id="JARRAG010000002">
    <property type="protein sequence ID" value="MDG3007958.1"/>
    <property type="molecule type" value="Genomic_DNA"/>
</dbReference>
<sequence length="100" mass="11090">MSTPEAIPPWPFQDPPYAEVVTLDRIVRGASPILLVARDEDGWQFLDGEHVFEDDGEVVLLGEIVQLDPTLLDLADLDIGWHASRTDVGEPWERAEGEPG</sequence>
<evidence type="ECO:0008006" key="3">
    <source>
        <dbReference type="Google" id="ProtNLM"/>
    </source>
</evidence>
<proteinExistence type="predicted"/>
<comment type="caution">
    <text evidence="1">The sequence shown here is derived from an EMBL/GenBank/DDBJ whole genome shotgun (WGS) entry which is preliminary data.</text>
</comment>
<evidence type="ECO:0000313" key="2">
    <source>
        <dbReference type="Proteomes" id="UP001216907"/>
    </source>
</evidence>
<gene>
    <name evidence="1" type="ORF">PZE19_29695</name>
</gene>
<keyword evidence="2" id="KW-1185">Reference proteome</keyword>
<accession>A0ABT6FK51</accession>
<name>A0ABT6FK51_9BACT</name>
<dbReference type="RefSeq" id="WP_277864226.1">
    <property type="nucleotide sequence ID" value="NZ_JARRAG010000002.1"/>
</dbReference>